<gene>
    <name evidence="1" type="ORF">GCWU000325_02367</name>
</gene>
<protein>
    <submittedName>
        <fullName evidence="1">Uncharacterized protein</fullName>
    </submittedName>
</protein>
<name>C9LJF5_9BACT</name>
<accession>C9LJF5</accession>
<evidence type="ECO:0000313" key="2">
    <source>
        <dbReference type="Proteomes" id="UP000003460"/>
    </source>
</evidence>
<evidence type="ECO:0000313" key="1">
    <source>
        <dbReference type="EMBL" id="EEX70783.1"/>
    </source>
</evidence>
<keyword evidence="2" id="KW-1185">Reference proteome</keyword>
<organism evidence="1 2">
    <name type="scientific">Alloprevotella tannerae ATCC 51259</name>
    <dbReference type="NCBI Taxonomy" id="626522"/>
    <lineage>
        <taxon>Bacteria</taxon>
        <taxon>Pseudomonadati</taxon>
        <taxon>Bacteroidota</taxon>
        <taxon>Bacteroidia</taxon>
        <taxon>Bacteroidales</taxon>
        <taxon>Prevotellaceae</taxon>
        <taxon>Alloprevotella</taxon>
    </lineage>
</organism>
<reference evidence="1" key="1">
    <citation type="submission" date="2009-09" db="EMBL/GenBank/DDBJ databases">
        <authorList>
            <person name="Weinstock G."/>
            <person name="Sodergren E."/>
            <person name="Clifton S."/>
            <person name="Fulton L."/>
            <person name="Fulton B."/>
            <person name="Courtney L."/>
            <person name="Fronick C."/>
            <person name="Harrison M."/>
            <person name="Strong C."/>
            <person name="Farmer C."/>
            <person name="Delahaunty K."/>
            <person name="Markovic C."/>
            <person name="Hall O."/>
            <person name="Minx P."/>
            <person name="Tomlinson C."/>
            <person name="Mitreva M."/>
            <person name="Nelson J."/>
            <person name="Hou S."/>
            <person name="Wollam A."/>
            <person name="Pepin K.H."/>
            <person name="Johnson M."/>
            <person name="Bhonagiri V."/>
            <person name="Nash W.E."/>
            <person name="Warren W."/>
            <person name="Chinwalla A."/>
            <person name="Mardis E.R."/>
            <person name="Wilson R.K."/>
        </authorList>
    </citation>
    <scope>NUCLEOTIDE SEQUENCE [LARGE SCALE GENOMIC DNA]</scope>
    <source>
        <strain evidence="1">ATCC 51259</strain>
    </source>
</reference>
<comment type="caution">
    <text evidence="1">The sequence shown here is derived from an EMBL/GenBank/DDBJ whole genome shotgun (WGS) entry which is preliminary data.</text>
</comment>
<sequence>MRNATIYPLSNHKKQREQTDDGLFALFVLTIKRAYPREKKSLRSR</sequence>
<dbReference type="EMBL" id="ACIJ02000027">
    <property type="protein sequence ID" value="EEX70783.1"/>
    <property type="molecule type" value="Genomic_DNA"/>
</dbReference>
<dbReference type="AlphaFoldDB" id="C9LJF5"/>
<dbReference type="HOGENOM" id="CLU_3203696_0_0_10"/>
<proteinExistence type="predicted"/>
<dbReference type="Proteomes" id="UP000003460">
    <property type="component" value="Unassembled WGS sequence"/>
</dbReference>